<accession>A0A9P6QNL8</accession>
<gene>
    <name evidence="2" type="primary">PTR2_1</name>
    <name evidence="2" type="ORF">BGZ97_009288</name>
</gene>
<evidence type="ECO:0000313" key="2">
    <source>
        <dbReference type="EMBL" id="KAG0281308.1"/>
    </source>
</evidence>
<feature type="non-terminal residue" evidence="2">
    <location>
        <position position="117"/>
    </location>
</feature>
<dbReference type="EMBL" id="JAAAIN010004414">
    <property type="protein sequence ID" value="KAG0281308.1"/>
    <property type="molecule type" value="Genomic_DNA"/>
</dbReference>
<organism evidence="2 3">
    <name type="scientific">Linnemannia gamsii</name>
    <dbReference type="NCBI Taxonomy" id="64522"/>
    <lineage>
        <taxon>Eukaryota</taxon>
        <taxon>Fungi</taxon>
        <taxon>Fungi incertae sedis</taxon>
        <taxon>Mucoromycota</taxon>
        <taxon>Mortierellomycotina</taxon>
        <taxon>Mortierellomycetes</taxon>
        <taxon>Mortierellales</taxon>
        <taxon>Mortierellaceae</taxon>
        <taxon>Linnemannia</taxon>
    </lineage>
</organism>
<reference evidence="2" key="1">
    <citation type="journal article" date="2020" name="Fungal Divers.">
        <title>Resolving the Mortierellaceae phylogeny through synthesis of multi-gene phylogenetics and phylogenomics.</title>
        <authorList>
            <person name="Vandepol N."/>
            <person name="Liber J."/>
            <person name="Desiro A."/>
            <person name="Na H."/>
            <person name="Kennedy M."/>
            <person name="Barry K."/>
            <person name="Grigoriev I.V."/>
            <person name="Miller A.N."/>
            <person name="O'Donnell K."/>
            <person name="Stajich J.E."/>
            <person name="Bonito G."/>
        </authorList>
    </citation>
    <scope>NUCLEOTIDE SEQUENCE</scope>
    <source>
        <strain evidence="2">NVP60</strain>
    </source>
</reference>
<feature type="compositionally biased region" description="Low complexity" evidence="1">
    <location>
        <begin position="1"/>
        <end position="15"/>
    </location>
</feature>
<dbReference type="OrthoDB" id="8904098at2759"/>
<dbReference type="AlphaFoldDB" id="A0A9P6QNL8"/>
<evidence type="ECO:0000313" key="3">
    <source>
        <dbReference type="Proteomes" id="UP000823405"/>
    </source>
</evidence>
<feature type="region of interest" description="Disordered" evidence="1">
    <location>
        <begin position="1"/>
        <end position="43"/>
    </location>
</feature>
<sequence>MKSEYTDSTAAADMAATKEEHHAPSASLEEMSEDLDYAGREPTPEEAATLRRVADHIPASAWLVVVVEFCERFTYYGLSGPFQNYIQYPYTDERGADHPGAIGKGQQTATALNYFFQ</sequence>
<dbReference type="InterPro" id="IPR036259">
    <property type="entry name" value="MFS_trans_sf"/>
</dbReference>
<dbReference type="Gene3D" id="1.20.1250.20">
    <property type="entry name" value="MFS general substrate transporter like domains"/>
    <property type="match status" value="1"/>
</dbReference>
<evidence type="ECO:0000256" key="1">
    <source>
        <dbReference type="SAM" id="MobiDB-lite"/>
    </source>
</evidence>
<name>A0A9P6QNL8_9FUNG</name>
<protein>
    <submittedName>
        <fullName evidence="2">Peptide transporter ptr2</fullName>
    </submittedName>
</protein>
<keyword evidence="3" id="KW-1185">Reference proteome</keyword>
<comment type="caution">
    <text evidence="2">The sequence shown here is derived from an EMBL/GenBank/DDBJ whole genome shotgun (WGS) entry which is preliminary data.</text>
</comment>
<dbReference type="Proteomes" id="UP000823405">
    <property type="component" value="Unassembled WGS sequence"/>
</dbReference>
<proteinExistence type="predicted"/>